<proteinExistence type="inferred from homology"/>
<name>A0ABW1L4M7_9BACL</name>
<evidence type="ECO:0000256" key="1">
    <source>
        <dbReference type="SAM" id="MobiDB-lite"/>
    </source>
</evidence>
<sequence length="77" mass="8800">MTRNNPKPDDRSDNVEKIQDTVKNTIANMEAAEETMAFTDGRELAALKEKNERRKESVDGLRKEIIDEATDRKNGYS</sequence>
<dbReference type="InterPro" id="IPR017524">
    <property type="entry name" value="SASP_thioredoxin-like"/>
</dbReference>
<comment type="caution">
    <text evidence="2">The sequence shown here is derived from an EMBL/GenBank/DDBJ whole genome shotgun (WGS) entry which is preliminary data.</text>
</comment>
<dbReference type="Proteomes" id="UP001596170">
    <property type="component" value="Unassembled WGS sequence"/>
</dbReference>
<accession>A0ABW1L4M7</accession>
<dbReference type="RefSeq" id="WP_377732730.1">
    <property type="nucleotide sequence ID" value="NZ_JBHSRI010000003.1"/>
</dbReference>
<dbReference type="Pfam" id="PF19824">
    <property type="entry name" value="Tlp"/>
    <property type="match status" value="1"/>
</dbReference>
<protein>
    <submittedName>
        <fullName evidence="2">Small acid-soluble spore protein Tlp</fullName>
    </submittedName>
</protein>
<dbReference type="EMBL" id="JBHSRI010000003">
    <property type="protein sequence ID" value="MFC6038679.1"/>
    <property type="molecule type" value="Genomic_DNA"/>
</dbReference>
<dbReference type="NCBIfam" id="TIGR03090">
    <property type="entry name" value="SASP_tlp"/>
    <property type="match status" value="1"/>
</dbReference>
<reference evidence="3" key="1">
    <citation type="journal article" date="2019" name="Int. J. Syst. Evol. Microbiol.">
        <title>The Global Catalogue of Microorganisms (GCM) 10K type strain sequencing project: providing services to taxonomists for standard genome sequencing and annotation.</title>
        <authorList>
            <consortium name="The Broad Institute Genomics Platform"/>
            <consortium name="The Broad Institute Genome Sequencing Center for Infectious Disease"/>
            <person name="Wu L."/>
            <person name="Ma J."/>
        </authorList>
    </citation>
    <scope>NUCLEOTIDE SEQUENCE [LARGE SCALE GENOMIC DNA]</scope>
    <source>
        <strain evidence="3">CCUG 54527</strain>
    </source>
</reference>
<evidence type="ECO:0000313" key="3">
    <source>
        <dbReference type="Proteomes" id="UP001596170"/>
    </source>
</evidence>
<organism evidence="2 3">
    <name type="scientific">Paenisporosarcina macmurdoensis</name>
    <dbReference type="NCBI Taxonomy" id="212659"/>
    <lineage>
        <taxon>Bacteria</taxon>
        <taxon>Bacillati</taxon>
        <taxon>Bacillota</taxon>
        <taxon>Bacilli</taxon>
        <taxon>Bacillales</taxon>
        <taxon>Caryophanaceae</taxon>
        <taxon>Paenisporosarcina</taxon>
    </lineage>
</organism>
<gene>
    <name evidence="2" type="primary">tlp</name>
    <name evidence="2" type="ORF">ACFPYN_04330</name>
</gene>
<dbReference type="HAMAP" id="MF_01506">
    <property type="entry name" value="Tlp"/>
    <property type="match status" value="1"/>
</dbReference>
<keyword evidence="3" id="KW-1185">Reference proteome</keyword>
<evidence type="ECO:0000313" key="2">
    <source>
        <dbReference type="EMBL" id="MFC6038679.1"/>
    </source>
</evidence>
<feature type="region of interest" description="Disordered" evidence="1">
    <location>
        <begin position="49"/>
        <end position="77"/>
    </location>
</feature>